<dbReference type="SUPFAM" id="SSF55729">
    <property type="entry name" value="Acyl-CoA N-acyltransferases (Nat)"/>
    <property type="match status" value="1"/>
</dbReference>
<keyword evidence="3" id="KW-0808">Transferase</keyword>
<comment type="caution">
    <text evidence="3">The sequence shown here is derived from an EMBL/GenBank/DDBJ whole genome shotgun (WGS) entry which is preliminary data.</text>
</comment>
<evidence type="ECO:0000259" key="2">
    <source>
        <dbReference type="PROSITE" id="PS51729"/>
    </source>
</evidence>
<dbReference type="InterPro" id="IPR016181">
    <property type="entry name" value="Acyl_CoA_acyltransferase"/>
</dbReference>
<dbReference type="Pfam" id="PF14542">
    <property type="entry name" value="Acetyltransf_CG"/>
    <property type="match status" value="1"/>
</dbReference>
<protein>
    <submittedName>
        <fullName evidence="3">N-acetyltransferase</fullName>
    </submittedName>
</protein>
<keyword evidence="4" id="KW-1185">Reference proteome</keyword>
<dbReference type="InterPro" id="IPR045057">
    <property type="entry name" value="Gcn5-rel_NAT"/>
</dbReference>
<dbReference type="CDD" id="cd04301">
    <property type="entry name" value="NAT_SF"/>
    <property type="match status" value="1"/>
</dbReference>
<name>A0A323VRG7_9ACTN</name>
<dbReference type="PANTHER" id="PTHR31435:SF10">
    <property type="entry name" value="BSR4717 PROTEIN"/>
    <property type="match status" value="1"/>
</dbReference>
<organism evidence="3 4">
    <name type="scientific">Modestobacter versicolor</name>
    <dbReference type="NCBI Taxonomy" id="429133"/>
    <lineage>
        <taxon>Bacteria</taxon>
        <taxon>Bacillati</taxon>
        <taxon>Actinomycetota</taxon>
        <taxon>Actinomycetes</taxon>
        <taxon>Geodermatophilales</taxon>
        <taxon>Geodermatophilaceae</taxon>
        <taxon>Modestobacter</taxon>
    </lineage>
</organism>
<evidence type="ECO:0000313" key="3">
    <source>
        <dbReference type="EMBL" id="PZA21728.1"/>
    </source>
</evidence>
<feature type="region of interest" description="Disordered" evidence="1">
    <location>
        <begin position="8"/>
        <end position="48"/>
    </location>
</feature>
<dbReference type="GO" id="GO:0016740">
    <property type="term" value="F:transferase activity"/>
    <property type="evidence" value="ECO:0007669"/>
    <property type="project" value="UniProtKB-KW"/>
</dbReference>
<dbReference type="InterPro" id="IPR031165">
    <property type="entry name" value="GNAT_YJDJ"/>
</dbReference>
<dbReference type="Proteomes" id="UP000247602">
    <property type="component" value="Unassembled WGS sequence"/>
</dbReference>
<proteinExistence type="predicted"/>
<gene>
    <name evidence="3" type="ORF">DMO24_08760</name>
</gene>
<dbReference type="PANTHER" id="PTHR31435">
    <property type="entry name" value="PROTEIN NATD1"/>
    <property type="match status" value="1"/>
</dbReference>
<dbReference type="Gene3D" id="3.40.630.30">
    <property type="match status" value="1"/>
</dbReference>
<dbReference type="EMBL" id="QKNV01000070">
    <property type="protein sequence ID" value="PZA21728.1"/>
    <property type="molecule type" value="Genomic_DNA"/>
</dbReference>
<evidence type="ECO:0000313" key="4">
    <source>
        <dbReference type="Proteomes" id="UP000247602"/>
    </source>
</evidence>
<dbReference type="PROSITE" id="PS51729">
    <property type="entry name" value="GNAT_YJDJ"/>
    <property type="match status" value="1"/>
</dbReference>
<dbReference type="OrthoDB" id="5405911at2"/>
<reference evidence="3 4" key="1">
    <citation type="submission" date="2018-06" db="EMBL/GenBank/DDBJ databases">
        <title>Draft genome sequence of Modestobacter versicolor CP153-2.</title>
        <authorList>
            <person name="Gundlapally S.R."/>
        </authorList>
    </citation>
    <scope>NUCLEOTIDE SEQUENCE [LARGE SCALE GENOMIC DNA]</scope>
    <source>
        <strain evidence="3 4">CP153-2</strain>
    </source>
</reference>
<sequence length="153" mass="16392">MRLLVRAVSAPGERSGSVPRFPPVRAEWSGAHPLGSTPPVSTSPGEGPAVQVTVTDAAEQHRYEGRVDGQLAAIAEYIATPDLVVFTHTEVLPGHEGRGIASQLVHQALDDVRRQGSKVLPLCPFVAGWMQRHSEGYGDLEYRSRTTITASTG</sequence>
<accession>A0A323VRG7</accession>
<dbReference type="AlphaFoldDB" id="A0A323VRG7"/>
<feature type="domain" description="N-acetyltransferase" evidence="2">
    <location>
        <begin position="55"/>
        <end position="142"/>
    </location>
</feature>
<evidence type="ECO:0000256" key="1">
    <source>
        <dbReference type="SAM" id="MobiDB-lite"/>
    </source>
</evidence>